<evidence type="ECO:0000256" key="1">
    <source>
        <dbReference type="SAM" id="Phobius"/>
    </source>
</evidence>
<name>A0A0G1WS56_9BACT</name>
<organism evidence="2 3">
    <name type="scientific">Candidatus Adlerbacteria bacterium GW2011_GWC1_50_9</name>
    <dbReference type="NCBI Taxonomy" id="1618608"/>
    <lineage>
        <taxon>Bacteria</taxon>
        <taxon>Candidatus Adleribacteriota</taxon>
    </lineage>
</organism>
<feature type="transmembrane region" description="Helical" evidence="1">
    <location>
        <begin position="61"/>
        <end position="79"/>
    </location>
</feature>
<keyword evidence="1" id="KW-0472">Membrane</keyword>
<feature type="transmembrane region" description="Helical" evidence="1">
    <location>
        <begin position="85"/>
        <end position="104"/>
    </location>
</feature>
<dbReference type="InterPro" id="IPR007165">
    <property type="entry name" value="Phage_holin_4_2"/>
</dbReference>
<keyword evidence="1" id="KW-1133">Transmembrane helix</keyword>
<gene>
    <name evidence="2" type="ORF">UY61_C0006G0004</name>
</gene>
<evidence type="ECO:0000313" key="2">
    <source>
        <dbReference type="EMBL" id="KKW21420.1"/>
    </source>
</evidence>
<comment type="caution">
    <text evidence="2">The sequence shown here is derived from an EMBL/GenBank/DDBJ whole genome shotgun (WGS) entry which is preliminary data.</text>
</comment>
<protein>
    <submittedName>
        <fullName evidence="2">Uncharacterized protein</fullName>
    </submittedName>
</protein>
<dbReference type="PANTHER" id="PTHR37309:SF1">
    <property type="entry name" value="SLR0284 PROTEIN"/>
    <property type="match status" value="1"/>
</dbReference>
<sequence length="164" mass="17787">MVSPDVTSGDCRAGCLVSSALAERTCFKSYTKKSTASPTLAKNKHSCYSQSIGMMGIGTKFIIKVLLNGLGLYLASAYIPGFHLYGGIKTLAVSAVLLALLYTVIRPFLRLITAPLVWVTFGLFNIAINMALLWGADLALRELEIENITTLFYVSLIITIANIF</sequence>
<dbReference type="AlphaFoldDB" id="A0A0G1WS56"/>
<dbReference type="PANTHER" id="PTHR37309">
    <property type="entry name" value="SLR0284 PROTEIN"/>
    <property type="match status" value="1"/>
</dbReference>
<reference evidence="2 3" key="1">
    <citation type="journal article" date="2015" name="Nature">
        <title>rRNA introns, odd ribosomes, and small enigmatic genomes across a large radiation of phyla.</title>
        <authorList>
            <person name="Brown C.T."/>
            <person name="Hug L.A."/>
            <person name="Thomas B.C."/>
            <person name="Sharon I."/>
            <person name="Castelle C.J."/>
            <person name="Singh A."/>
            <person name="Wilkins M.J."/>
            <person name="Williams K.H."/>
            <person name="Banfield J.F."/>
        </authorList>
    </citation>
    <scope>NUCLEOTIDE SEQUENCE [LARGE SCALE GENOMIC DNA]</scope>
</reference>
<feature type="transmembrane region" description="Helical" evidence="1">
    <location>
        <begin position="147"/>
        <end position="163"/>
    </location>
</feature>
<accession>A0A0G1WS56</accession>
<dbReference type="EMBL" id="LCQQ01000006">
    <property type="protein sequence ID" value="KKW21420.1"/>
    <property type="molecule type" value="Genomic_DNA"/>
</dbReference>
<feature type="transmembrane region" description="Helical" evidence="1">
    <location>
        <begin position="116"/>
        <end position="135"/>
    </location>
</feature>
<keyword evidence="1" id="KW-0812">Transmembrane</keyword>
<evidence type="ECO:0000313" key="3">
    <source>
        <dbReference type="Proteomes" id="UP000034201"/>
    </source>
</evidence>
<proteinExistence type="predicted"/>
<dbReference type="Proteomes" id="UP000034201">
    <property type="component" value="Unassembled WGS sequence"/>
</dbReference>
<dbReference type="Pfam" id="PF04020">
    <property type="entry name" value="Phage_holin_4_2"/>
    <property type="match status" value="1"/>
</dbReference>